<keyword evidence="3" id="KW-1185">Reference proteome</keyword>
<comment type="similarity">
    <text evidence="1">Belongs to the UPF0598 family.</text>
</comment>
<dbReference type="InterPro" id="IPR028108">
    <property type="entry name" value="DUF4505"/>
</dbReference>
<organism evidence="2 3">
    <name type="scientific">Cinara cedri</name>
    <dbReference type="NCBI Taxonomy" id="506608"/>
    <lineage>
        <taxon>Eukaryota</taxon>
        <taxon>Metazoa</taxon>
        <taxon>Ecdysozoa</taxon>
        <taxon>Arthropoda</taxon>
        <taxon>Hexapoda</taxon>
        <taxon>Insecta</taxon>
        <taxon>Pterygota</taxon>
        <taxon>Neoptera</taxon>
        <taxon>Paraneoptera</taxon>
        <taxon>Hemiptera</taxon>
        <taxon>Sternorrhyncha</taxon>
        <taxon>Aphidomorpha</taxon>
        <taxon>Aphidoidea</taxon>
        <taxon>Aphididae</taxon>
        <taxon>Lachninae</taxon>
        <taxon>Cinara</taxon>
    </lineage>
</organism>
<name>A0A5E4N0L9_9HEMI</name>
<protein>
    <submittedName>
        <fullName evidence="2">Uncharacterized protein</fullName>
    </submittedName>
</protein>
<dbReference type="Pfam" id="PF14956">
    <property type="entry name" value="DUF4505"/>
    <property type="match status" value="1"/>
</dbReference>
<proteinExistence type="inferred from homology"/>
<dbReference type="PANTHER" id="PTHR31449:SF3">
    <property type="entry name" value="UPF0598 PROTEIN C8ORF82"/>
    <property type="match status" value="1"/>
</dbReference>
<dbReference type="AlphaFoldDB" id="A0A5E4N0L9"/>
<sequence length="218" mass="26098">MFLFFIKTKCFLNKLKSLKTNLQITGNKSYSSVEYVQGQSPEKKIREYFYYIDHQGMLFLDDSKMKNFTAAYKEKDFLVFFFKRLKQNTTDRYREHFPWISLCGRERNFIRCDDYPIVFNEIIKADDGNFLFCHNYAGPNLTVLFQPNKLWMDVENGRVYRPANEQHGSIGLVSSKTAIELSKMFIYADMDSYIPTHFVWYDKKYTLDSDWFKNLIHK</sequence>
<accession>A0A5E4N0L9</accession>
<dbReference type="OrthoDB" id="10260024at2759"/>
<dbReference type="Proteomes" id="UP000325440">
    <property type="component" value="Unassembled WGS sequence"/>
</dbReference>
<evidence type="ECO:0000313" key="2">
    <source>
        <dbReference type="EMBL" id="VVC35204.1"/>
    </source>
</evidence>
<dbReference type="EMBL" id="CABPRJ010001108">
    <property type="protein sequence ID" value="VVC35204.1"/>
    <property type="molecule type" value="Genomic_DNA"/>
</dbReference>
<reference evidence="2 3" key="1">
    <citation type="submission" date="2019-08" db="EMBL/GenBank/DDBJ databases">
        <authorList>
            <person name="Alioto T."/>
            <person name="Alioto T."/>
            <person name="Gomez Garrido J."/>
        </authorList>
    </citation>
    <scope>NUCLEOTIDE SEQUENCE [LARGE SCALE GENOMIC DNA]</scope>
</reference>
<gene>
    <name evidence="2" type="ORF">CINCED_3A019532</name>
</gene>
<evidence type="ECO:0000256" key="1">
    <source>
        <dbReference type="ARBA" id="ARBA00006322"/>
    </source>
</evidence>
<evidence type="ECO:0000313" key="3">
    <source>
        <dbReference type="Proteomes" id="UP000325440"/>
    </source>
</evidence>
<dbReference type="PANTHER" id="PTHR31449">
    <property type="entry name" value="UPF0598 PROTEIN C8ORF82"/>
    <property type="match status" value="1"/>
</dbReference>